<dbReference type="GO" id="GO:0003677">
    <property type="term" value="F:DNA binding"/>
    <property type="evidence" value="ECO:0007669"/>
    <property type="project" value="UniProtKB-KW"/>
</dbReference>
<name>A0A8T2T927_CERRI</name>
<protein>
    <recommendedName>
        <fullName evidence="6">MADS-box domain-containing protein</fullName>
    </recommendedName>
</protein>
<evidence type="ECO:0000256" key="3">
    <source>
        <dbReference type="ARBA" id="ARBA00023125"/>
    </source>
</evidence>
<feature type="domain" description="MADS-box" evidence="6">
    <location>
        <begin position="2"/>
        <end position="58"/>
    </location>
</feature>
<comment type="caution">
    <text evidence="7">The sequence shown here is derived from an EMBL/GenBank/DDBJ whole genome shotgun (WGS) entry which is preliminary data.</text>
</comment>
<dbReference type="PROSITE" id="PS50066">
    <property type="entry name" value="MADS_BOX_2"/>
    <property type="match status" value="1"/>
</dbReference>
<dbReference type="Gene3D" id="3.40.1810.10">
    <property type="entry name" value="Transcription factor, MADS-box"/>
    <property type="match status" value="1"/>
</dbReference>
<keyword evidence="4" id="KW-0804">Transcription</keyword>
<evidence type="ECO:0000259" key="6">
    <source>
        <dbReference type="PROSITE" id="PS50066"/>
    </source>
</evidence>
<keyword evidence="5" id="KW-0539">Nucleus</keyword>
<dbReference type="Proteomes" id="UP000825935">
    <property type="component" value="Chromosome 14"/>
</dbReference>
<keyword evidence="8" id="KW-1185">Reference proteome</keyword>
<dbReference type="SMART" id="SM00432">
    <property type="entry name" value="MADS"/>
    <property type="match status" value="1"/>
</dbReference>
<keyword evidence="3" id="KW-0238">DNA-binding</keyword>
<dbReference type="EMBL" id="CM035419">
    <property type="protein sequence ID" value="KAH7415331.1"/>
    <property type="molecule type" value="Genomic_DNA"/>
</dbReference>
<dbReference type="AlphaFoldDB" id="A0A8T2T927"/>
<evidence type="ECO:0000256" key="2">
    <source>
        <dbReference type="ARBA" id="ARBA00023015"/>
    </source>
</evidence>
<gene>
    <name evidence="7" type="ORF">KP509_14G038200</name>
</gene>
<dbReference type="OrthoDB" id="779403at2759"/>
<evidence type="ECO:0000313" key="8">
    <source>
        <dbReference type="Proteomes" id="UP000825935"/>
    </source>
</evidence>
<dbReference type="Pfam" id="PF00319">
    <property type="entry name" value="SRF-TF"/>
    <property type="match status" value="1"/>
</dbReference>
<dbReference type="SUPFAM" id="SSF55455">
    <property type="entry name" value="SRF-like"/>
    <property type="match status" value="1"/>
</dbReference>
<evidence type="ECO:0000256" key="4">
    <source>
        <dbReference type="ARBA" id="ARBA00023163"/>
    </source>
</evidence>
<dbReference type="GO" id="GO:0005634">
    <property type="term" value="C:nucleus"/>
    <property type="evidence" value="ECO:0007669"/>
    <property type="project" value="UniProtKB-SubCell"/>
</dbReference>
<dbReference type="GO" id="GO:0046983">
    <property type="term" value="F:protein dimerization activity"/>
    <property type="evidence" value="ECO:0007669"/>
    <property type="project" value="InterPro"/>
</dbReference>
<dbReference type="InterPro" id="IPR002100">
    <property type="entry name" value="TF_MADSbox"/>
</dbReference>
<proteinExistence type="predicted"/>
<dbReference type="InterPro" id="IPR036879">
    <property type="entry name" value="TF_MADSbox_sf"/>
</dbReference>
<evidence type="ECO:0000313" key="7">
    <source>
        <dbReference type="EMBL" id="KAH7415331.1"/>
    </source>
</evidence>
<organism evidence="7 8">
    <name type="scientific">Ceratopteris richardii</name>
    <name type="common">Triangle waterfern</name>
    <dbReference type="NCBI Taxonomy" id="49495"/>
    <lineage>
        <taxon>Eukaryota</taxon>
        <taxon>Viridiplantae</taxon>
        <taxon>Streptophyta</taxon>
        <taxon>Embryophyta</taxon>
        <taxon>Tracheophyta</taxon>
        <taxon>Polypodiopsida</taxon>
        <taxon>Polypodiidae</taxon>
        <taxon>Polypodiales</taxon>
        <taxon>Pteridineae</taxon>
        <taxon>Pteridaceae</taxon>
        <taxon>Parkerioideae</taxon>
        <taxon>Ceratopteris</taxon>
    </lineage>
</organism>
<evidence type="ECO:0000256" key="1">
    <source>
        <dbReference type="ARBA" id="ARBA00004123"/>
    </source>
</evidence>
<accession>A0A8T2T927</accession>
<keyword evidence="2" id="KW-0805">Transcription regulation</keyword>
<dbReference type="PRINTS" id="PR00404">
    <property type="entry name" value="MADSDOMAIN"/>
</dbReference>
<comment type="subcellular location">
    <subcellularLocation>
        <location evidence="1">Nucleus</location>
    </subcellularLocation>
</comment>
<sequence>MMGRAKLETLLLGSNSNRKECFNKRCKGILKKLYELSHICGAGVRLIIKGEDGNIYIFHRRMNSDFRTAATEKDLDDDKDANDAPSSDLSTLATLSFEYSAHTAHEQCIPGCPEHGKFDTIKGSKLHTTALSDDVPKPRRAATTTGTKTSVNGNIFYNARTMPTQESRNTKVGCSSVSRRMRLLCLHDGLQWTLLRGLLQQRIRSPS</sequence>
<evidence type="ECO:0000256" key="5">
    <source>
        <dbReference type="ARBA" id="ARBA00023242"/>
    </source>
</evidence>
<reference evidence="7" key="1">
    <citation type="submission" date="2021-08" db="EMBL/GenBank/DDBJ databases">
        <title>WGS assembly of Ceratopteris richardii.</title>
        <authorList>
            <person name="Marchant D.B."/>
            <person name="Chen G."/>
            <person name="Jenkins J."/>
            <person name="Shu S."/>
            <person name="Leebens-Mack J."/>
            <person name="Grimwood J."/>
            <person name="Schmutz J."/>
            <person name="Soltis P."/>
            <person name="Soltis D."/>
            <person name="Chen Z.-H."/>
        </authorList>
    </citation>
    <scope>NUCLEOTIDE SEQUENCE</scope>
    <source>
        <strain evidence="7">Whitten #5841</strain>
        <tissue evidence="7">Leaf</tissue>
    </source>
</reference>